<accession>A0A934SBN1</accession>
<comment type="caution">
    <text evidence="3">The sequence shown here is derived from an EMBL/GenBank/DDBJ whole genome shotgun (WGS) entry which is preliminary data.</text>
</comment>
<dbReference type="InterPro" id="IPR009739">
    <property type="entry name" value="LprI-like_N"/>
</dbReference>
<dbReference type="AlphaFoldDB" id="A0A934SBN1"/>
<sequence>MLKYMVLSLATLTLPAMAQENLQFDAAVLETCLDKAGQDEKPDRESCIGLASDQCMESDIGQTTMGMSLCLDREREVWDAKLNESYQTLMAYAVSNDVDMEELGSAAEKQVPFLQKMQRNWISYRDAACQFERSQWGGGTGGGPSEMHCLMVLTARQYLWLQQYLNEGA</sequence>
<feature type="chain" id="PRO_5037795461" evidence="1">
    <location>
        <begin position="19"/>
        <end position="169"/>
    </location>
</feature>
<dbReference type="Proteomes" id="UP000640485">
    <property type="component" value="Unassembled WGS sequence"/>
</dbReference>
<reference evidence="3" key="1">
    <citation type="submission" date="2021-01" db="EMBL/GenBank/DDBJ databases">
        <title>Paracoccus amoyensis sp. nov., isolated from the surface seawater along the coast of Xiamen Island, China.</title>
        <authorList>
            <person name="Lyu L."/>
        </authorList>
    </citation>
    <scope>NUCLEOTIDE SEQUENCE</scope>
    <source>
        <strain evidence="3">MJ17</strain>
    </source>
</reference>
<evidence type="ECO:0000259" key="2">
    <source>
        <dbReference type="Pfam" id="PF07007"/>
    </source>
</evidence>
<dbReference type="EMBL" id="JAEPRQ010000002">
    <property type="protein sequence ID" value="MBK4215841.1"/>
    <property type="molecule type" value="Genomic_DNA"/>
</dbReference>
<evidence type="ECO:0000313" key="4">
    <source>
        <dbReference type="Proteomes" id="UP000640485"/>
    </source>
</evidence>
<dbReference type="Pfam" id="PF07007">
    <property type="entry name" value="LprI"/>
    <property type="match status" value="1"/>
</dbReference>
<proteinExistence type="predicted"/>
<dbReference type="Gene3D" id="1.20.1270.180">
    <property type="match status" value="1"/>
</dbReference>
<feature type="domain" description="Lysozyme inhibitor LprI-like N-terminal" evidence="2">
    <location>
        <begin position="55"/>
        <end position="159"/>
    </location>
</feature>
<feature type="signal peptide" evidence="1">
    <location>
        <begin position="1"/>
        <end position="18"/>
    </location>
</feature>
<protein>
    <submittedName>
        <fullName evidence="3">DUF1311 domain-containing protein</fullName>
    </submittedName>
</protein>
<keyword evidence="4" id="KW-1185">Reference proteome</keyword>
<organism evidence="3 4">
    <name type="scientific">Paracoccus caeni</name>
    <dbReference type="NCBI Taxonomy" id="657651"/>
    <lineage>
        <taxon>Bacteria</taxon>
        <taxon>Pseudomonadati</taxon>
        <taxon>Pseudomonadota</taxon>
        <taxon>Alphaproteobacteria</taxon>
        <taxon>Rhodobacterales</taxon>
        <taxon>Paracoccaceae</taxon>
        <taxon>Paracoccus</taxon>
    </lineage>
</organism>
<gene>
    <name evidence="3" type="ORF">JJJ17_07885</name>
</gene>
<evidence type="ECO:0000256" key="1">
    <source>
        <dbReference type="SAM" id="SignalP"/>
    </source>
</evidence>
<evidence type="ECO:0000313" key="3">
    <source>
        <dbReference type="EMBL" id="MBK4215841.1"/>
    </source>
</evidence>
<dbReference type="RefSeq" id="WP_200685201.1">
    <property type="nucleotide sequence ID" value="NZ_JAEPRQ010000002.1"/>
</dbReference>
<name>A0A934SBN1_9RHOB</name>
<keyword evidence="1" id="KW-0732">Signal</keyword>